<keyword evidence="2" id="KW-0325">Glycoprotein</keyword>
<dbReference type="Proteomes" id="UP000886998">
    <property type="component" value="Unassembled WGS sequence"/>
</dbReference>
<gene>
    <name evidence="5" type="primary">rpoA_1</name>
    <name evidence="5" type="ORF">TNIN_267841</name>
</gene>
<dbReference type="GO" id="GO:0005319">
    <property type="term" value="F:lipid transporter activity"/>
    <property type="evidence" value="ECO:0007669"/>
    <property type="project" value="InterPro"/>
</dbReference>
<feature type="domain" description="Vitellogenin" evidence="4">
    <location>
        <begin position="1"/>
        <end position="651"/>
    </location>
</feature>
<comment type="caution">
    <text evidence="3">Lacks conserved residue(s) required for the propagation of feature annotation.</text>
</comment>
<evidence type="ECO:0000313" key="5">
    <source>
        <dbReference type="EMBL" id="GFY42882.1"/>
    </source>
</evidence>
<comment type="caution">
    <text evidence="5">The sequence shown here is derived from an EMBL/GenBank/DDBJ whole genome shotgun (WGS) entry which is preliminary data.</text>
</comment>
<keyword evidence="5" id="KW-0240">DNA-directed RNA polymerase</keyword>
<dbReference type="Gene3D" id="1.25.10.20">
    <property type="entry name" value="Vitellinogen, superhelical"/>
    <property type="match status" value="1"/>
</dbReference>
<organism evidence="5 6">
    <name type="scientific">Trichonephila inaurata madagascariensis</name>
    <dbReference type="NCBI Taxonomy" id="2747483"/>
    <lineage>
        <taxon>Eukaryota</taxon>
        <taxon>Metazoa</taxon>
        <taxon>Ecdysozoa</taxon>
        <taxon>Arthropoda</taxon>
        <taxon>Chelicerata</taxon>
        <taxon>Arachnida</taxon>
        <taxon>Araneae</taxon>
        <taxon>Araneomorphae</taxon>
        <taxon>Entelegynae</taxon>
        <taxon>Araneoidea</taxon>
        <taxon>Nephilidae</taxon>
        <taxon>Trichonephila</taxon>
        <taxon>Trichonephila inaurata</taxon>
    </lineage>
</organism>
<name>A0A8X6WYG1_9ARAC</name>
<dbReference type="InterPro" id="IPR050733">
    <property type="entry name" value="Vitellogenin/Apolipophorin"/>
</dbReference>
<accession>A0A8X6WYG1</accession>
<dbReference type="OrthoDB" id="5956066at2759"/>
<reference evidence="5" key="1">
    <citation type="submission" date="2020-08" db="EMBL/GenBank/DDBJ databases">
        <title>Multicomponent nature underlies the extraordinary mechanical properties of spider dragline silk.</title>
        <authorList>
            <person name="Kono N."/>
            <person name="Nakamura H."/>
            <person name="Mori M."/>
            <person name="Yoshida Y."/>
            <person name="Ohtoshi R."/>
            <person name="Malay A.D."/>
            <person name="Moran D.A.P."/>
            <person name="Tomita M."/>
            <person name="Numata K."/>
            <person name="Arakawa K."/>
        </authorList>
    </citation>
    <scope>NUCLEOTIDE SEQUENCE</scope>
</reference>
<dbReference type="InterPro" id="IPR011030">
    <property type="entry name" value="Lipovitellin_superhlx_dom"/>
</dbReference>
<keyword evidence="1" id="KW-1015">Disulfide bond</keyword>
<dbReference type="Pfam" id="PF01347">
    <property type="entry name" value="Vitellogenin_N"/>
    <property type="match status" value="1"/>
</dbReference>
<evidence type="ECO:0000256" key="2">
    <source>
        <dbReference type="ARBA" id="ARBA00023180"/>
    </source>
</evidence>
<keyword evidence="6" id="KW-1185">Reference proteome</keyword>
<evidence type="ECO:0000256" key="3">
    <source>
        <dbReference type="PROSITE-ProRule" id="PRU00557"/>
    </source>
</evidence>
<keyword evidence="5" id="KW-0804">Transcription</keyword>
<proteinExistence type="predicted"/>
<protein>
    <submittedName>
        <fullName evidence="5">DNA-directed RNA polymerase subunit alpha</fullName>
    </submittedName>
</protein>
<dbReference type="PANTHER" id="PTHR23345">
    <property type="entry name" value="VITELLOGENIN-RELATED"/>
    <property type="match status" value="1"/>
</dbReference>
<sequence length="752" mass="86807">MTAGIQGMRPQVSKAVLTGELKIYAKTKTDLILSMHNILVSKTEANISSSKDFVHLDPCPDLEEHMKIPIKCRYENGKVKSYTLMGRWPVSYNKTRESAAGIYTSFYTITSSPNAKFPQDIIVYNISRTDNYENIPYDAFRTQHNFANQGCPEVCERGRTDNKYAAGCPSGYESFQTPLKKSFYQQHDLKFAGGGVLIIDKVTTVESHVADMYDQQMEIFISSVLKFKLVTLEKTSERHGQNVFTNLEDLSNEIEEEEISKLYGYSNLTLVEKMANKLLQDSAEAVAKADLKSLESNILGEEIMILRKLLTFLKQLGLRHIEETVVKYNELPQASDVDKIKRLLIFVEYKFNHIFKDDRPFYYKIYVKNRLLELMSDREQPGFTVFYSASYSTLARVIYEACAVSSGESEMEEDENKSIVDELNLILLRLTPKANRRVKHTCPKTLVDRFLSDVVRKLRHTKDRAKRIIYIQFLAQTGLQEALPHLLPYVFGRISGLSPSYVDYLKLVTVKSLHSMVVLHPLDVQHIVLPVCLNRTEIHKVRMAAFSVFIKTNPSLGILQEIVQISWSEPSVEVGSFITSTLETYGNSSLPCYQALARRIKTVLPQAKQFARGYHHSKSFWWDIFDDKREYGISKQLVYAKSNESYIPSIMYSSLAYHDHSFTDLVYQYAITTQGFNAIDIWDFFLQIFDIPIAEPIPKYKEPLIFPKVNIPPRDKEFWRMTLHQKLYYTDLFYYFDAHDIRKQSFAHFGKF</sequence>
<dbReference type="EMBL" id="BMAV01003379">
    <property type="protein sequence ID" value="GFY42882.1"/>
    <property type="molecule type" value="Genomic_DNA"/>
</dbReference>
<dbReference type="PROSITE" id="PS51211">
    <property type="entry name" value="VITELLOGENIN"/>
    <property type="match status" value="1"/>
</dbReference>
<evidence type="ECO:0000313" key="6">
    <source>
        <dbReference type="Proteomes" id="UP000886998"/>
    </source>
</evidence>
<evidence type="ECO:0000259" key="4">
    <source>
        <dbReference type="PROSITE" id="PS51211"/>
    </source>
</evidence>
<dbReference type="PANTHER" id="PTHR23345:SF15">
    <property type="entry name" value="VITELLOGENIN 1-RELATED"/>
    <property type="match status" value="1"/>
</dbReference>
<dbReference type="InterPro" id="IPR001747">
    <property type="entry name" value="Vitellogenin_N"/>
</dbReference>
<dbReference type="SMART" id="SM00638">
    <property type="entry name" value="LPD_N"/>
    <property type="match status" value="1"/>
</dbReference>
<dbReference type="SUPFAM" id="SSF48431">
    <property type="entry name" value="Lipovitellin-phosvitin complex, superhelical domain"/>
    <property type="match status" value="1"/>
</dbReference>
<evidence type="ECO:0000256" key="1">
    <source>
        <dbReference type="ARBA" id="ARBA00023157"/>
    </source>
</evidence>
<dbReference type="GO" id="GO:0000428">
    <property type="term" value="C:DNA-directed RNA polymerase complex"/>
    <property type="evidence" value="ECO:0007669"/>
    <property type="project" value="UniProtKB-KW"/>
</dbReference>
<dbReference type="AlphaFoldDB" id="A0A8X6WYG1"/>